<sequence length="145" mass="15381">MNDERKPATEPVGGWEQDPWIIIDDTVDGPGNNGWEPSATSQTWNGMDVSPPGAGARTERESASNAAFSAPPEAAPEDRSGWTAPVGDGLPLDVGEGVPARRALPAYRPPRPSADTLLPFLVTFAITCMGVLLVVSSIIWRPHVP</sequence>
<reference evidence="3 4" key="1">
    <citation type="journal article" date="2019" name="Int. J. Syst. Evol. Microbiol.">
        <title>The Global Catalogue of Microorganisms (GCM) 10K type strain sequencing project: providing services to taxonomists for standard genome sequencing and annotation.</title>
        <authorList>
            <consortium name="The Broad Institute Genomics Platform"/>
            <consortium name="The Broad Institute Genome Sequencing Center for Infectious Disease"/>
            <person name="Wu L."/>
            <person name="Ma J."/>
        </authorList>
    </citation>
    <scope>NUCLEOTIDE SEQUENCE [LARGE SCALE GENOMIC DNA]</scope>
    <source>
        <strain evidence="3 4">JCM 3325</strain>
    </source>
</reference>
<evidence type="ECO:0000256" key="1">
    <source>
        <dbReference type="SAM" id="MobiDB-lite"/>
    </source>
</evidence>
<proteinExistence type="predicted"/>
<feature type="transmembrane region" description="Helical" evidence="2">
    <location>
        <begin position="117"/>
        <end position="140"/>
    </location>
</feature>
<dbReference type="RefSeq" id="WP_344587267.1">
    <property type="nucleotide sequence ID" value="NZ_BAAARW010000003.1"/>
</dbReference>
<keyword evidence="2" id="KW-0472">Membrane</keyword>
<keyword evidence="2" id="KW-1133">Transmembrane helix</keyword>
<evidence type="ECO:0000313" key="3">
    <source>
        <dbReference type="EMBL" id="GAA2404351.1"/>
    </source>
</evidence>
<feature type="compositionally biased region" description="Low complexity" evidence="1">
    <location>
        <begin position="63"/>
        <end position="72"/>
    </location>
</feature>
<keyword evidence="2" id="KW-0812">Transmembrane</keyword>
<dbReference type="EMBL" id="BAAARW010000003">
    <property type="protein sequence ID" value="GAA2404351.1"/>
    <property type="molecule type" value="Genomic_DNA"/>
</dbReference>
<keyword evidence="4" id="KW-1185">Reference proteome</keyword>
<name>A0ABN3IGT0_9ACTN</name>
<feature type="region of interest" description="Disordered" evidence="1">
    <location>
        <begin position="1"/>
        <end position="94"/>
    </location>
</feature>
<protein>
    <submittedName>
        <fullName evidence="3">Uncharacterized protein</fullName>
    </submittedName>
</protein>
<comment type="caution">
    <text evidence="3">The sequence shown here is derived from an EMBL/GenBank/DDBJ whole genome shotgun (WGS) entry which is preliminary data.</text>
</comment>
<accession>A0ABN3IGT0</accession>
<evidence type="ECO:0000313" key="4">
    <source>
        <dbReference type="Proteomes" id="UP001501231"/>
    </source>
</evidence>
<dbReference type="Proteomes" id="UP001501231">
    <property type="component" value="Unassembled WGS sequence"/>
</dbReference>
<evidence type="ECO:0000256" key="2">
    <source>
        <dbReference type="SAM" id="Phobius"/>
    </source>
</evidence>
<organism evidence="3 4">
    <name type="scientific">Actinomadura vinacea</name>
    <dbReference type="NCBI Taxonomy" id="115336"/>
    <lineage>
        <taxon>Bacteria</taxon>
        <taxon>Bacillati</taxon>
        <taxon>Actinomycetota</taxon>
        <taxon>Actinomycetes</taxon>
        <taxon>Streptosporangiales</taxon>
        <taxon>Thermomonosporaceae</taxon>
        <taxon>Actinomadura</taxon>
    </lineage>
</organism>
<gene>
    <name evidence="3" type="ORF">GCM10010191_10100</name>
</gene>